<evidence type="ECO:0000259" key="7">
    <source>
        <dbReference type="Pfam" id="PF08340"/>
    </source>
</evidence>
<reference evidence="8" key="1">
    <citation type="submission" date="2020-12" db="EMBL/GenBank/DDBJ databases">
        <title>Methylobrevis albus sp. nov., isolated from fresh water lack sediment.</title>
        <authorList>
            <person name="Zou Q."/>
        </authorList>
    </citation>
    <scope>NUCLEOTIDE SEQUENCE</scope>
    <source>
        <strain evidence="8">L22</strain>
    </source>
</reference>
<evidence type="ECO:0000256" key="1">
    <source>
        <dbReference type="ARBA" id="ARBA00001968"/>
    </source>
</evidence>
<keyword evidence="2" id="KW-0540">Nuclease</keyword>
<dbReference type="GO" id="GO:0016787">
    <property type="term" value="F:hydrolase activity"/>
    <property type="evidence" value="ECO:0007669"/>
    <property type="project" value="UniProtKB-KW"/>
</dbReference>
<comment type="cofactor">
    <cofactor evidence="1">
        <name>a divalent metal cation</name>
        <dbReference type="ChEBI" id="CHEBI:60240"/>
    </cofactor>
</comment>
<evidence type="ECO:0000256" key="3">
    <source>
        <dbReference type="ARBA" id="ARBA00022759"/>
    </source>
</evidence>
<dbReference type="InterPro" id="IPR013527">
    <property type="entry name" value="YicC-like_N"/>
</dbReference>
<evidence type="ECO:0000256" key="4">
    <source>
        <dbReference type="ARBA" id="ARBA00022801"/>
    </source>
</evidence>
<dbReference type="GO" id="GO:0004521">
    <property type="term" value="F:RNA endonuclease activity"/>
    <property type="evidence" value="ECO:0007669"/>
    <property type="project" value="InterPro"/>
</dbReference>
<dbReference type="InterPro" id="IPR013551">
    <property type="entry name" value="YicC-like_C"/>
</dbReference>
<evidence type="ECO:0000313" key="9">
    <source>
        <dbReference type="Proteomes" id="UP000631694"/>
    </source>
</evidence>
<dbReference type="Pfam" id="PF03755">
    <property type="entry name" value="YicC-like_N"/>
    <property type="match status" value="1"/>
</dbReference>
<dbReference type="Proteomes" id="UP000631694">
    <property type="component" value="Unassembled WGS sequence"/>
</dbReference>
<evidence type="ECO:0000313" key="8">
    <source>
        <dbReference type="EMBL" id="MBH0239706.1"/>
    </source>
</evidence>
<dbReference type="EMBL" id="JADZLT010000056">
    <property type="protein sequence ID" value="MBH0239706.1"/>
    <property type="molecule type" value="Genomic_DNA"/>
</dbReference>
<dbReference type="PANTHER" id="PTHR30636">
    <property type="entry name" value="UPF0701 PROTEIN YICC"/>
    <property type="match status" value="1"/>
</dbReference>
<dbReference type="AlphaFoldDB" id="A0A931I6H3"/>
<evidence type="ECO:0000256" key="2">
    <source>
        <dbReference type="ARBA" id="ARBA00022722"/>
    </source>
</evidence>
<evidence type="ECO:0000256" key="5">
    <source>
        <dbReference type="ARBA" id="ARBA00035648"/>
    </source>
</evidence>
<accession>A0A931I6H3</accession>
<comment type="caution">
    <text evidence="8">The sequence shown here is derived from an EMBL/GenBank/DDBJ whole genome shotgun (WGS) entry which is preliminary data.</text>
</comment>
<sequence>MPIVSMTGFARHDGHVGPWRFAWELRSVNGRGLDLRLRLPPGAEAIEAQARAKLQGGLARGSVNCTLTLERDGAASGYAINQTLLDLLVETAKRYEGEKHLRRASIDGLLAVRGVVEPVAVAADEAATAARDAALVAAFDTALTAFKASRAEEGAALARILSGQIDTIESLAAAAEACPARQPEAIRARLADQLSALFGRAELDPQRLNQEAMLIAAKADVREELDRLGAHVAQARGLLAADGAVGRRLDFLAQEFNRETNTLCSKSNDTRLTEIGLALKAVVDQFKEQVQNVE</sequence>
<dbReference type="Pfam" id="PF08340">
    <property type="entry name" value="YicC-like_C"/>
    <property type="match status" value="1"/>
</dbReference>
<keyword evidence="9" id="KW-1185">Reference proteome</keyword>
<feature type="domain" description="Endoribonuclease YicC-like C-terminal" evidence="7">
    <location>
        <begin position="181"/>
        <end position="294"/>
    </location>
</feature>
<protein>
    <submittedName>
        <fullName evidence="8">YicC family protein</fullName>
    </submittedName>
</protein>
<proteinExistence type="inferred from homology"/>
<dbReference type="RefSeq" id="WP_197312788.1">
    <property type="nucleotide sequence ID" value="NZ_JADZLT010000056.1"/>
</dbReference>
<dbReference type="InterPro" id="IPR005229">
    <property type="entry name" value="YicC/YloC-like"/>
</dbReference>
<comment type="similarity">
    <text evidence="5">Belongs to the YicC/YloC family.</text>
</comment>
<feature type="domain" description="Endoribonuclease YicC-like N-terminal" evidence="6">
    <location>
        <begin position="3"/>
        <end position="158"/>
    </location>
</feature>
<organism evidence="8 9">
    <name type="scientific">Methylobrevis albus</name>
    <dbReference type="NCBI Taxonomy" id="2793297"/>
    <lineage>
        <taxon>Bacteria</taxon>
        <taxon>Pseudomonadati</taxon>
        <taxon>Pseudomonadota</taxon>
        <taxon>Alphaproteobacteria</taxon>
        <taxon>Hyphomicrobiales</taxon>
        <taxon>Pleomorphomonadaceae</taxon>
        <taxon>Methylobrevis</taxon>
    </lineage>
</organism>
<keyword evidence="3" id="KW-0255">Endonuclease</keyword>
<keyword evidence="4" id="KW-0378">Hydrolase</keyword>
<name>A0A931I6H3_9HYPH</name>
<dbReference type="PANTHER" id="PTHR30636:SF3">
    <property type="entry name" value="UPF0701 PROTEIN YICC"/>
    <property type="match status" value="1"/>
</dbReference>
<dbReference type="NCBIfam" id="TIGR00255">
    <property type="entry name" value="YicC/YloC family endoribonuclease"/>
    <property type="match status" value="1"/>
</dbReference>
<evidence type="ECO:0000259" key="6">
    <source>
        <dbReference type="Pfam" id="PF03755"/>
    </source>
</evidence>
<gene>
    <name evidence="8" type="ORF">I5731_17940</name>
</gene>